<gene>
    <name evidence="5" type="primary">yvoA_9</name>
    <name evidence="5" type="ORF">NCTC10684_05441</name>
</gene>
<sequence>MSATHFAYDRVAQSLAAELTNSLWRAGDELPSEMDLAAHFNVTRRTVRKALAIVEKDGLITKGKGRRTRFRGKTIDWSHDMVTGLPAAARRAGLRLSTRVLEIGEVPAGLSEARALGLPLGTPVTELWRLRLLDGKAMVQQRSVLPIDILASIAPADLIRHSLYDLVRRVSDVGQLFVTEEHFSPSQASAREASFAIVEESRPVMRVTRIVACAKRPAEYSNSILLGPLFRF</sequence>
<keyword evidence="1" id="KW-0805">Transcription regulation</keyword>
<dbReference type="InterPro" id="IPR050679">
    <property type="entry name" value="Bact_HTH_transcr_reg"/>
</dbReference>
<dbReference type="SUPFAM" id="SSF64288">
    <property type="entry name" value="Chorismate lyase-like"/>
    <property type="match status" value="1"/>
</dbReference>
<dbReference type="EMBL" id="UFSM01000003">
    <property type="protein sequence ID" value="SUY29209.1"/>
    <property type="molecule type" value="Genomic_DNA"/>
</dbReference>
<evidence type="ECO:0000313" key="6">
    <source>
        <dbReference type="Proteomes" id="UP000254701"/>
    </source>
</evidence>
<dbReference type="SMART" id="SM00866">
    <property type="entry name" value="UTRA"/>
    <property type="match status" value="1"/>
</dbReference>
<protein>
    <submittedName>
        <fullName evidence="5">HTH-type transcriptional repressor yvoA</fullName>
    </submittedName>
</protein>
<dbReference type="Gene3D" id="1.10.10.10">
    <property type="entry name" value="Winged helix-like DNA-binding domain superfamily/Winged helix DNA-binding domain"/>
    <property type="match status" value="1"/>
</dbReference>
<dbReference type="InterPro" id="IPR011663">
    <property type="entry name" value="UTRA"/>
</dbReference>
<accession>A0A381IP15</accession>
<dbReference type="RefSeq" id="WP_115734450.1">
    <property type="nucleotide sequence ID" value="NZ_BAAAVY010000013.1"/>
</dbReference>
<proteinExistence type="predicted"/>
<keyword evidence="2" id="KW-0238">DNA-binding</keyword>
<dbReference type="GO" id="GO:0045892">
    <property type="term" value="P:negative regulation of DNA-templated transcription"/>
    <property type="evidence" value="ECO:0007669"/>
    <property type="project" value="TreeGrafter"/>
</dbReference>
<dbReference type="GO" id="GO:0003700">
    <property type="term" value="F:DNA-binding transcription factor activity"/>
    <property type="evidence" value="ECO:0007669"/>
    <property type="project" value="InterPro"/>
</dbReference>
<dbReference type="CDD" id="cd07377">
    <property type="entry name" value="WHTH_GntR"/>
    <property type="match status" value="1"/>
</dbReference>
<dbReference type="Proteomes" id="UP000254701">
    <property type="component" value="Unassembled WGS sequence"/>
</dbReference>
<dbReference type="SMART" id="SM00345">
    <property type="entry name" value="HTH_GNTR"/>
    <property type="match status" value="1"/>
</dbReference>
<reference evidence="5 6" key="1">
    <citation type="submission" date="2018-06" db="EMBL/GenBank/DDBJ databases">
        <authorList>
            <consortium name="Pathogen Informatics"/>
            <person name="Doyle S."/>
        </authorList>
    </citation>
    <scope>NUCLEOTIDE SEQUENCE [LARGE SCALE GENOMIC DNA]</scope>
    <source>
        <strain evidence="5 6">NCTC10684</strain>
    </source>
</reference>
<keyword evidence="3" id="KW-0804">Transcription</keyword>
<dbReference type="InterPro" id="IPR000524">
    <property type="entry name" value="Tscrpt_reg_HTH_GntR"/>
</dbReference>
<evidence type="ECO:0000256" key="2">
    <source>
        <dbReference type="ARBA" id="ARBA00023125"/>
    </source>
</evidence>
<feature type="domain" description="HTH gntR-type" evidence="4">
    <location>
        <begin position="5"/>
        <end position="73"/>
    </location>
</feature>
<evidence type="ECO:0000256" key="1">
    <source>
        <dbReference type="ARBA" id="ARBA00023015"/>
    </source>
</evidence>
<dbReference type="GO" id="GO:0003677">
    <property type="term" value="F:DNA binding"/>
    <property type="evidence" value="ECO:0007669"/>
    <property type="project" value="UniProtKB-KW"/>
</dbReference>
<evidence type="ECO:0000256" key="3">
    <source>
        <dbReference type="ARBA" id="ARBA00023163"/>
    </source>
</evidence>
<name>A0A381IP15_AMIAI</name>
<dbReference type="PANTHER" id="PTHR44846:SF17">
    <property type="entry name" value="GNTR-FAMILY TRANSCRIPTIONAL REGULATOR"/>
    <property type="match status" value="1"/>
</dbReference>
<dbReference type="OrthoDB" id="7173258at2"/>
<dbReference type="InterPro" id="IPR036390">
    <property type="entry name" value="WH_DNA-bd_sf"/>
</dbReference>
<dbReference type="PRINTS" id="PR00035">
    <property type="entry name" value="HTHGNTR"/>
</dbReference>
<dbReference type="InterPro" id="IPR028978">
    <property type="entry name" value="Chorismate_lyase_/UTRA_dom_sf"/>
</dbReference>
<dbReference type="PROSITE" id="PS50949">
    <property type="entry name" value="HTH_GNTR"/>
    <property type="match status" value="1"/>
</dbReference>
<dbReference type="SUPFAM" id="SSF46785">
    <property type="entry name" value="Winged helix' DNA-binding domain"/>
    <property type="match status" value="1"/>
</dbReference>
<evidence type="ECO:0000259" key="4">
    <source>
        <dbReference type="PROSITE" id="PS50949"/>
    </source>
</evidence>
<dbReference type="Gene3D" id="3.40.1410.10">
    <property type="entry name" value="Chorismate lyase-like"/>
    <property type="match status" value="1"/>
</dbReference>
<dbReference type="InterPro" id="IPR036388">
    <property type="entry name" value="WH-like_DNA-bd_sf"/>
</dbReference>
<dbReference type="Pfam" id="PF07702">
    <property type="entry name" value="UTRA"/>
    <property type="match status" value="1"/>
</dbReference>
<dbReference type="AlphaFoldDB" id="A0A381IP15"/>
<dbReference type="PANTHER" id="PTHR44846">
    <property type="entry name" value="MANNOSYL-D-GLYCERATE TRANSPORT/METABOLISM SYSTEM REPRESSOR MNGR-RELATED"/>
    <property type="match status" value="1"/>
</dbReference>
<dbReference type="Pfam" id="PF00392">
    <property type="entry name" value="GntR"/>
    <property type="match status" value="1"/>
</dbReference>
<organism evidence="5 6">
    <name type="scientific">Aminobacter aminovorans</name>
    <name type="common">Chelatobacter heintzii</name>
    <dbReference type="NCBI Taxonomy" id="83263"/>
    <lineage>
        <taxon>Bacteria</taxon>
        <taxon>Pseudomonadati</taxon>
        <taxon>Pseudomonadota</taxon>
        <taxon>Alphaproteobacteria</taxon>
        <taxon>Hyphomicrobiales</taxon>
        <taxon>Phyllobacteriaceae</taxon>
        <taxon>Aminobacter</taxon>
    </lineage>
</organism>
<evidence type="ECO:0000313" key="5">
    <source>
        <dbReference type="EMBL" id="SUY29209.1"/>
    </source>
</evidence>